<dbReference type="InterPro" id="IPR029063">
    <property type="entry name" value="SAM-dependent_MTases_sf"/>
</dbReference>
<feature type="coiled-coil region" evidence="1">
    <location>
        <begin position="191"/>
        <end position="218"/>
    </location>
</feature>
<protein>
    <submittedName>
        <fullName evidence="2">SAM-dependent methyltransferase</fullName>
    </submittedName>
</protein>
<evidence type="ECO:0000313" key="2">
    <source>
        <dbReference type="EMBL" id="GHH97026.1"/>
    </source>
</evidence>
<dbReference type="SUPFAM" id="SSF53335">
    <property type="entry name" value="S-adenosyl-L-methionine-dependent methyltransferases"/>
    <property type="match status" value="1"/>
</dbReference>
<comment type="caution">
    <text evidence="2">The sequence shown here is derived from an EMBL/GenBank/DDBJ whole genome shotgun (WGS) entry which is preliminary data.</text>
</comment>
<name>A0ABQ3MYU7_9BACI</name>
<evidence type="ECO:0000256" key="1">
    <source>
        <dbReference type="SAM" id="Coils"/>
    </source>
</evidence>
<gene>
    <name evidence="2" type="ORF">AM1BK_05690</name>
</gene>
<dbReference type="Proteomes" id="UP000637074">
    <property type="component" value="Unassembled WGS sequence"/>
</dbReference>
<proteinExistence type="predicted"/>
<accession>A0ABQ3MYU7</accession>
<keyword evidence="3" id="KW-1185">Reference proteome</keyword>
<evidence type="ECO:0000313" key="3">
    <source>
        <dbReference type="Proteomes" id="UP000637074"/>
    </source>
</evidence>
<dbReference type="GO" id="GO:0008168">
    <property type="term" value="F:methyltransferase activity"/>
    <property type="evidence" value="ECO:0007669"/>
    <property type="project" value="UniProtKB-KW"/>
</dbReference>
<dbReference type="Pfam" id="PF04816">
    <property type="entry name" value="TrmK"/>
    <property type="match status" value="1"/>
</dbReference>
<sequence>MNTDKLSARLAKVAQYVPKNAKVADIGSDHAYLPCYLAKNKGIAFAIAGEVAAGPFQSAVRNVSAEGLSETISVRLGDGLEVVRPGEVDCITISGMGGALIASILENGKDKLGSVKRLILQPNISAVSIRKWFLDNGWMLTAEEILEEDGKIYEVLVGEKGESPLMPYDSDIEAGLLLGPYLVKEQNAVFKKKWLHEKKNWERIYQQLENAAETTDAMEKKQELIHKMQLVGEVLKVENT</sequence>
<keyword evidence="2" id="KW-0808">Transferase</keyword>
<dbReference type="InterPro" id="IPR006901">
    <property type="entry name" value="TrmK"/>
</dbReference>
<reference evidence="2 3" key="1">
    <citation type="journal article" date="2022" name="Int. J. Syst. Evol. Microbiol.">
        <title>Neobacillus kokaensis sp. nov., isolated from soil.</title>
        <authorList>
            <person name="Yuki K."/>
            <person name="Matsubara H."/>
            <person name="Yamaguchi S."/>
        </authorList>
    </citation>
    <scope>NUCLEOTIDE SEQUENCE [LARGE SCALE GENOMIC DNA]</scope>
    <source>
        <strain evidence="2 3">LOB 377</strain>
    </source>
</reference>
<keyword evidence="2" id="KW-0489">Methyltransferase</keyword>
<dbReference type="PANTHER" id="PTHR38451">
    <property type="entry name" value="TRNA (ADENINE(22)-N(1))-METHYLTRANSFERASE"/>
    <property type="match status" value="1"/>
</dbReference>
<dbReference type="RefSeq" id="WP_191269504.1">
    <property type="nucleotide sequence ID" value="NZ_BNDS01000002.1"/>
</dbReference>
<dbReference type="GO" id="GO:0032259">
    <property type="term" value="P:methylation"/>
    <property type="evidence" value="ECO:0007669"/>
    <property type="project" value="UniProtKB-KW"/>
</dbReference>
<dbReference type="PIRSF" id="PIRSF018637">
    <property type="entry name" value="TrmK"/>
    <property type="match status" value="1"/>
</dbReference>
<dbReference type="PANTHER" id="PTHR38451:SF1">
    <property type="entry name" value="TRNA (ADENINE(22)-N(1))-METHYLTRANSFERASE"/>
    <property type="match status" value="1"/>
</dbReference>
<keyword evidence="1" id="KW-0175">Coiled coil</keyword>
<dbReference type="EMBL" id="BNDS01000002">
    <property type="protein sequence ID" value="GHH97026.1"/>
    <property type="molecule type" value="Genomic_DNA"/>
</dbReference>
<dbReference type="Gene3D" id="3.40.50.150">
    <property type="entry name" value="Vaccinia Virus protein VP39"/>
    <property type="match status" value="1"/>
</dbReference>
<organism evidence="2 3">
    <name type="scientific">Neobacillus kokaensis</name>
    <dbReference type="NCBI Taxonomy" id="2759023"/>
    <lineage>
        <taxon>Bacteria</taxon>
        <taxon>Bacillati</taxon>
        <taxon>Bacillota</taxon>
        <taxon>Bacilli</taxon>
        <taxon>Bacillales</taxon>
        <taxon>Bacillaceae</taxon>
        <taxon>Neobacillus</taxon>
    </lineage>
</organism>
<dbReference type="Gene3D" id="1.10.287.1890">
    <property type="match status" value="1"/>
</dbReference>